<evidence type="ECO:0000313" key="2">
    <source>
        <dbReference type="Proteomes" id="UP000003598"/>
    </source>
</evidence>
<dbReference type="AlphaFoldDB" id="G5SPK8"/>
<dbReference type="HOGENOM" id="CLU_3273918_0_0_10"/>
<dbReference type="EMBL" id="AFFY01000017">
    <property type="protein sequence ID" value="EHH00906.1"/>
    <property type="molecule type" value="Genomic_DNA"/>
</dbReference>
<evidence type="ECO:0000313" key="1">
    <source>
        <dbReference type="EMBL" id="EHH00906.1"/>
    </source>
</evidence>
<protein>
    <submittedName>
        <fullName evidence="1">Uncharacterized protein</fullName>
    </submittedName>
</protein>
<sequence>MKSVILKVIFNLTTKDYFAVKGISFVFFSEGKRTIRYGTLK</sequence>
<name>G5SPK8_9BACT</name>
<reference evidence="1 2" key="1">
    <citation type="submission" date="2011-03" db="EMBL/GenBank/DDBJ databases">
        <authorList>
            <person name="Weinstock G."/>
            <person name="Sodergren E."/>
            <person name="Clifton S."/>
            <person name="Fulton L."/>
            <person name="Fulton B."/>
            <person name="Courtney L."/>
            <person name="Fronick C."/>
            <person name="Harrison M."/>
            <person name="Strong C."/>
            <person name="Farmer C."/>
            <person name="Delahaunty K."/>
            <person name="Markovic C."/>
            <person name="Hall O."/>
            <person name="Minx P."/>
            <person name="Tomlinson C."/>
            <person name="Mitreva M."/>
            <person name="Hou S."/>
            <person name="Chen J."/>
            <person name="Wollam A."/>
            <person name="Pepin K.H."/>
            <person name="Johnson M."/>
            <person name="Bhonagiri V."/>
            <person name="Zhang X."/>
            <person name="Suruliraj S."/>
            <person name="Warren W."/>
            <person name="Chinwalla A."/>
            <person name="Mardis E.R."/>
            <person name="Wilson R.K."/>
        </authorList>
    </citation>
    <scope>NUCLEOTIDE SEQUENCE [LARGE SCALE GENOMIC DNA]</scope>
    <source>
        <strain evidence="1 2">YIT 11840</strain>
    </source>
</reference>
<dbReference type="Proteomes" id="UP000003598">
    <property type="component" value="Unassembled WGS sequence"/>
</dbReference>
<organism evidence="1 2">
    <name type="scientific">Paraprevotella clara YIT 11840</name>
    <dbReference type="NCBI Taxonomy" id="762968"/>
    <lineage>
        <taxon>Bacteria</taxon>
        <taxon>Pseudomonadati</taxon>
        <taxon>Bacteroidota</taxon>
        <taxon>Bacteroidia</taxon>
        <taxon>Bacteroidales</taxon>
        <taxon>Prevotellaceae</taxon>
        <taxon>Paraprevotella</taxon>
    </lineage>
</organism>
<gene>
    <name evidence="1" type="ORF">HMPREF9441_01290</name>
</gene>
<comment type="caution">
    <text evidence="1">The sequence shown here is derived from an EMBL/GenBank/DDBJ whole genome shotgun (WGS) entry which is preliminary data.</text>
</comment>
<keyword evidence="2" id="KW-1185">Reference proteome</keyword>
<proteinExistence type="predicted"/>
<accession>G5SPK8</accession>